<evidence type="ECO:0000256" key="2">
    <source>
        <dbReference type="SAM" id="Phobius"/>
    </source>
</evidence>
<keyword evidence="2" id="KW-1133">Transmembrane helix</keyword>
<accession>A0A6N8F7M9</accession>
<keyword evidence="5" id="KW-1185">Reference proteome</keyword>
<evidence type="ECO:0000313" key="5">
    <source>
        <dbReference type="Proteomes" id="UP000439994"/>
    </source>
</evidence>
<keyword evidence="2" id="KW-0812">Transmembrane</keyword>
<protein>
    <recommendedName>
        <fullName evidence="3">Toxin co-regulated pilus biosynthesis protein Q C-terminal domain-containing protein</fullName>
    </recommendedName>
</protein>
<feature type="region of interest" description="Disordered" evidence="1">
    <location>
        <begin position="1"/>
        <end position="23"/>
    </location>
</feature>
<evidence type="ECO:0000259" key="3">
    <source>
        <dbReference type="Pfam" id="PF10671"/>
    </source>
</evidence>
<reference evidence="4 5" key="1">
    <citation type="submission" date="2019-11" db="EMBL/GenBank/DDBJ databases">
        <title>P. haliotis isolates from Z. marina roots.</title>
        <authorList>
            <person name="Cohen M."/>
            <person name="Jospin G."/>
            <person name="Eisen J.A."/>
            <person name="Coil D.A."/>
        </authorList>
    </citation>
    <scope>NUCLEOTIDE SEQUENCE [LARGE SCALE GENOMIC DNA]</scope>
    <source>
        <strain evidence="4 5">UCD-MCMsp1aY</strain>
    </source>
</reference>
<keyword evidence="2" id="KW-0472">Membrane</keyword>
<dbReference type="OrthoDB" id="6224370at2"/>
<dbReference type="EMBL" id="WOCD01000003">
    <property type="protein sequence ID" value="MUH72393.1"/>
    <property type="molecule type" value="Genomic_DNA"/>
</dbReference>
<feature type="transmembrane region" description="Helical" evidence="2">
    <location>
        <begin position="30"/>
        <end position="48"/>
    </location>
</feature>
<sequence length="211" mass="23913">MIRTRYTKEGFMSKNNKSTQKKESGKIGKIVAPIIFILLIVGFVYWGSDESNKTSENPVAKGVAKFYAEVRQAMKPGAERLNDYTIKLPEPEQTMGQQLESLDGTVEPAEDFWQGPKKKRSFKQNDTLKTALESYSSAEGIELIWDLKYDYIVKEHFTESSDLKTLLNKISTVVTSDYSGQVQTYFCKDANAIVITDKTDDYISKNCISTR</sequence>
<proteinExistence type="predicted"/>
<dbReference type="AlphaFoldDB" id="A0A6N8F7M9"/>
<name>A0A6N8F7M9_9GAMM</name>
<comment type="caution">
    <text evidence="4">The sequence shown here is derived from an EMBL/GenBank/DDBJ whole genome shotgun (WGS) entry which is preliminary data.</text>
</comment>
<dbReference type="Pfam" id="PF10671">
    <property type="entry name" value="TcpQ"/>
    <property type="match status" value="1"/>
</dbReference>
<gene>
    <name evidence="4" type="ORF">GNP35_07805</name>
</gene>
<dbReference type="Proteomes" id="UP000439994">
    <property type="component" value="Unassembled WGS sequence"/>
</dbReference>
<dbReference type="InterPro" id="IPR018927">
    <property type="entry name" value="Pilus_synth_Q_C"/>
</dbReference>
<evidence type="ECO:0000313" key="4">
    <source>
        <dbReference type="EMBL" id="MUH72393.1"/>
    </source>
</evidence>
<evidence type="ECO:0000256" key="1">
    <source>
        <dbReference type="SAM" id="MobiDB-lite"/>
    </source>
</evidence>
<feature type="domain" description="Toxin co-regulated pilus biosynthesis protein Q C-terminal" evidence="3">
    <location>
        <begin position="123"/>
        <end position="198"/>
    </location>
</feature>
<organism evidence="4 5">
    <name type="scientific">Psychrosphaera haliotis</name>
    <dbReference type="NCBI Taxonomy" id="555083"/>
    <lineage>
        <taxon>Bacteria</taxon>
        <taxon>Pseudomonadati</taxon>
        <taxon>Pseudomonadota</taxon>
        <taxon>Gammaproteobacteria</taxon>
        <taxon>Alteromonadales</taxon>
        <taxon>Pseudoalteromonadaceae</taxon>
        <taxon>Psychrosphaera</taxon>
    </lineage>
</organism>